<reference evidence="2 3" key="1">
    <citation type="submission" date="2016-03" db="EMBL/GenBank/DDBJ databases">
        <authorList>
            <person name="Ploux O."/>
        </authorList>
    </citation>
    <scope>NUCLEOTIDE SEQUENCE [LARGE SCALE GENOMIC DNA]</scope>
    <source>
        <strain evidence="2 3">LPB0076</strain>
    </source>
</reference>
<dbReference type="STRING" id="1763534.GCA_001831475_01025"/>
<dbReference type="Gene3D" id="1.25.40.390">
    <property type="match status" value="1"/>
</dbReference>
<dbReference type="InterPro" id="IPR041662">
    <property type="entry name" value="SusD-like_2"/>
</dbReference>
<protein>
    <recommendedName>
        <fullName evidence="4">SusD/RagB family nutrient-binding outer membrane lipoprotein</fullName>
    </recommendedName>
</protein>
<dbReference type="SUPFAM" id="SSF48452">
    <property type="entry name" value="TPR-like"/>
    <property type="match status" value="1"/>
</dbReference>
<evidence type="ECO:0000313" key="2">
    <source>
        <dbReference type="EMBL" id="OCB76619.1"/>
    </source>
</evidence>
<proteinExistence type="predicted"/>
<organism evidence="2 3">
    <name type="scientific">Flavobacterium crassostreae</name>
    <dbReference type="NCBI Taxonomy" id="1763534"/>
    <lineage>
        <taxon>Bacteria</taxon>
        <taxon>Pseudomonadati</taxon>
        <taxon>Bacteroidota</taxon>
        <taxon>Flavobacteriia</taxon>
        <taxon>Flavobacteriales</taxon>
        <taxon>Flavobacteriaceae</taxon>
        <taxon>Flavobacterium</taxon>
    </lineage>
</organism>
<keyword evidence="1" id="KW-0732">Signal</keyword>
<dbReference type="EMBL" id="LVEP01000022">
    <property type="protein sequence ID" value="OCB76619.1"/>
    <property type="molecule type" value="Genomic_DNA"/>
</dbReference>
<keyword evidence="3" id="KW-1185">Reference proteome</keyword>
<sequence>MKKSIFSIAILSLFMTSCVNDSVDFNENKDAAYNVPAETLLANSQKELTKQLSSPNVNEGAIFRYFPQYLAATQYTTESRYRISSRSIADRHWRIMYATVLGGLESAKNIIQETTAADTKASVEQRNKLAIIDVLQVYTYQVLVDSFGDVPYTESLDPKTNVLPKYDDAATIYSKLIVRLDAAIANFDTANKSFPSGDIIYNGDVAKWKLFANSLKVKIGVNLIESNPTLAKSTIESAYNSGVILTNANNATFEYAVSAPNYNPIYENLVASNRNDFVIAATIVDKMNFLKDPRRTRYFTALEDTSYLGGVYGTTNNYNNFSHVNPILTVPEFPSQLLEATEVNFYLAEAAAKGISVGNNTEYYYNKAITASFESWGIANQAAGYLANPDVSFATAAGATAEEKIATQEWIAFYNRGFEAWTMYRRLNSPVLVAPAKAYSEAEGEVPKRLTYPINEQTVNGKNYKDAVLAIGGDKLKNRIFWDKN</sequence>
<evidence type="ECO:0008006" key="4">
    <source>
        <dbReference type="Google" id="ProtNLM"/>
    </source>
</evidence>
<evidence type="ECO:0000313" key="3">
    <source>
        <dbReference type="Proteomes" id="UP000093510"/>
    </source>
</evidence>
<dbReference type="OrthoDB" id="725917at2"/>
<feature type="signal peptide" evidence="1">
    <location>
        <begin position="1"/>
        <end position="21"/>
    </location>
</feature>
<dbReference type="PROSITE" id="PS51257">
    <property type="entry name" value="PROKAR_LIPOPROTEIN"/>
    <property type="match status" value="1"/>
</dbReference>
<dbReference type="InterPro" id="IPR011990">
    <property type="entry name" value="TPR-like_helical_dom_sf"/>
</dbReference>
<evidence type="ECO:0000256" key="1">
    <source>
        <dbReference type="SAM" id="SignalP"/>
    </source>
</evidence>
<feature type="chain" id="PRO_5008625193" description="SusD/RagB family nutrient-binding outer membrane lipoprotein" evidence="1">
    <location>
        <begin position="22"/>
        <end position="485"/>
    </location>
</feature>
<accession>A0A1B9E3V7</accession>
<gene>
    <name evidence="2" type="ORF">LPBF_06720</name>
</gene>
<dbReference type="Pfam" id="PF12771">
    <property type="entry name" value="SusD-like_2"/>
    <property type="match status" value="1"/>
</dbReference>
<dbReference type="Proteomes" id="UP000093510">
    <property type="component" value="Unassembled WGS sequence"/>
</dbReference>
<comment type="caution">
    <text evidence="2">The sequence shown here is derived from an EMBL/GenBank/DDBJ whole genome shotgun (WGS) entry which is preliminary data.</text>
</comment>
<name>A0A1B9E3V7_9FLAO</name>
<dbReference type="AlphaFoldDB" id="A0A1B9E3V7"/>
<dbReference type="RefSeq" id="WP_066334117.1">
    <property type="nucleotide sequence ID" value="NZ_CP017688.1"/>
</dbReference>